<dbReference type="InterPro" id="IPR057566">
    <property type="entry name" value="TPR_TTI1_N"/>
</dbReference>
<proteinExistence type="predicted"/>
<dbReference type="EMBL" id="JAULSW010000007">
    <property type="protein sequence ID" value="KAK3375046.1"/>
    <property type="molecule type" value="Genomic_DNA"/>
</dbReference>
<dbReference type="GO" id="GO:0005737">
    <property type="term" value="C:cytoplasm"/>
    <property type="evidence" value="ECO:0007669"/>
    <property type="project" value="TreeGrafter"/>
</dbReference>
<dbReference type="InterPro" id="IPR057567">
    <property type="entry name" value="TPR_TTI1_C"/>
</dbReference>
<feature type="domain" description="TTI1 N-terminal TPR" evidence="2">
    <location>
        <begin position="14"/>
        <end position="383"/>
    </location>
</feature>
<dbReference type="InterPro" id="IPR016441">
    <property type="entry name" value="Tti1"/>
</dbReference>
<dbReference type="InterPro" id="IPR011989">
    <property type="entry name" value="ARM-like"/>
</dbReference>
<dbReference type="Pfam" id="PF21547">
    <property type="entry name" value="TTI1"/>
    <property type="match status" value="1"/>
</dbReference>
<dbReference type="PANTHER" id="PTHR18460">
    <property type="entry name" value="TEL2 INTERACTING PROTEIN 1 TTI1 FAMILY MEMBER"/>
    <property type="match status" value="1"/>
</dbReference>
<dbReference type="Proteomes" id="UP001285441">
    <property type="component" value="Unassembled WGS sequence"/>
</dbReference>
<gene>
    <name evidence="4" type="ORF">B0H63DRAFT_481647</name>
</gene>
<dbReference type="PIRSF" id="PIRSF005250">
    <property type="entry name" value="UCP005250"/>
    <property type="match status" value="1"/>
</dbReference>
<dbReference type="Gene3D" id="1.25.10.10">
    <property type="entry name" value="Leucine-rich Repeat Variant"/>
    <property type="match status" value="2"/>
</dbReference>
<evidence type="ECO:0000313" key="5">
    <source>
        <dbReference type="Proteomes" id="UP001285441"/>
    </source>
</evidence>
<organism evidence="4 5">
    <name type="scientific">Podospora didyma</name>
    <dbReference type="NCBI Taxonomy" id="330526"/>
    <lineage>
        <taxon>Eukaryota</taxon>
        <taxon>Fungi</taxon>
        <taxon>Dikarya</taxon>
        <taxon>Ascomycota</taxon>
        <taxon>Pezizomycotina</taxon>
        <taxon>Sordariomycetes</taxon>
        <taxon>Sordariomycetidae</taxon>
        <taxon>Sordariales</taxon>
        <taxon>Podosporaceae</taxon>
        <taxon>Podospora</taxon>
    </lineage>
</organism>
<evidence type="ECO:0000313" key="4">
    <source>
        <dbReference type="EMBL" id="KAK3375046.1"/>
    </source>
</evidence>
<dbReference type="AlphaFoldDB" id="A0AAE0KFJ6"/>
<dbReference type="FunFam" id="1.25.10.10:FF:001401">
    <property type="entry name" value="Uncharacterized protein"/>
    <property type="match status" value="1"/>
</dbReference>
<feature type="region of interest" description="Disordered" evidence="1">
    <location>
        <begin position="989"/>
        <end position="1013"/>
    </location>
</feature>
<dbReference type="PANTHER" id="PTHR18460:SF3">
    <property type="entry name" value="TELO2-INTERACTING PROTEIN 1 HOMOLOG"/>
    <property type="match status" value="1"/>
</dbReference>
<accession>A0AAE0KFJ6</accession>
<comment type="caution">
    <text evidence="4">The sequence shown here is derived from an EMBL/GenBank/DDBJ whole genome shotgun (WGS) entry which is preliminary data.</text>
</comment>
<evidence type="ECO:0000256" key="1">
    <source>
        <dbReference type="SAM" id="MobiDB-lite"/>
    </source>
</evidence>
<feature type="compositionally biased region" description="Low complexity" evidence="1">
    <location>
        <begin position="989"/>
        <end position="1000"/>
    </location>
</feature>
<feature type="compositionally biased region" description="Basic and acidic residues" evidence="1">
    <location>
        <begin position="820"/>
        <end position="832"/>
    </location>
</feature>
<name>A0AAE0KFJ6_9PEZI</name>
<dbReference type="Pfam" id="PF24173">
    <property type="entry name" value="TPR_TTI1_N"/>
    <property type="match status" value="1"/>
</dbReference>
<sequence length="1186" mass="128084">MAAVAPSAQRTAFFQQLKPLCVPLSQLAIRSTDKAADAHEIRSLLESISRIWTAQVSRDASILDDRLADYVFFPVSHIVRSQAQYPVRVIEATIRLLGVLIQHGWKAKIPRQLSQQLLVFLAFIIGGDPAGQDKKREIPEETALESYRTLAALVAAVELSPLASPSPSPPPSSAEDGQTIPALGHSVTVMLDGVTGGTTPAIQLEALNCVRIVFTAVKDNSVLAQFLPGTVSAVSKVLSLPLQRRTQNRVLVACLEALKLILINVLGDLKVRTLLKQREVLRELEPLGTLKEPEGTGTTEQYLASQEAPGDKDAKYRVAMTPAWLKATSSQVKIALSSVLRLRNHDSEDVQSALGRLCISLLDECHSSLSECQSILVETAMMLEDESTKSTLETSLQDLAGVFPELGDSIKLGLYNWITGLPRVMQSSDERVKQLAIRNILRGIKLAAALQMDSSTLNDSLGDALRDSIAALIRNSKPSRMLDDVGAIGDSIMLANANMVVGPHTELTELYRPVLFDLESQKTTRDEINTLIANIGSAEQQTKLATAMLGYLRDSDGVDQIASYWLVFELLKSTYGCSSDVDDMMDLSSLDETKYQDAAFQELYEFSASVLSSHSDSLDETDWRLEATALEVTAFAASRMKSDFRPELIDVLYPITTFLGSQVPQLRRHAITTLNMMAASCGYESVPELIVDNADYMVNSVSLRLNTFDISPSSIKVLTMMVRLTGPKLIPFLDDVVAAIFAALDNFHGYPAFVESLFSVLSEVVTQGVKSDMLLLEDSTTKPVDHRKRKPESDGIPGILETLEKRAKRARIAMDEESEAREINGHPKEPWGPEKSQAKSILDSLEPGQDGVDSEDNGDQSSSAVEKPKQPNTATYNLLTRVLSLTQHYLTSPTPTLRKSLLDLVATVSPALAPDENAFLPLVNAVWPVVISRLHDSEPFVAIAASKALAALCGAAGDFLATRFKTEWDNGLGKWFAKTRAEALKARGAAKAATRKGGPASHHTNNISLLGPSPGPLGVSSDIIIPGLTTGASTGSRDTTSASTKQLFSQSSMMTADSSSIYSTPTTTTTTTSGVVGLGRFSQASQVWEAAVGLLGAIVTYVRIDDNMFDEILDLVADDVLALPQHAAVREALDAVNADAVWLALYARGAVASVPSPMVDGFEFVQMERRVGGVIKSAAVVGVGRG</sequence>
<feature type="region of interest" description="Disordered" evidence="1">
    <location>
        <begin position="780"/>
        <end position="871"/>
    </location>
</feature>
<reference evidence="4" key="1">
    <citation type="journal article" date="2023" name="Mol. Phylogenet. Evol.">
        <title>Genome-scale phylogeny and comparative genomics of the fungal order Sordariales.</title>
        <authorList>
            <person name="Hensen N."/>
            <person name="Bonometti L."/>
            <person name="Westerberg I."/>
            <person name="Brannstrom I.O."/>
            <person name="Guillou S."/>
            <person name="Cros-Aarteil S."/>
            <person name="Calhoun S."/>
            <person name="Haridas S."/>
            <person name="Kuo A."/>
            <person name="Mondo S."/>
            <person name="Pangilinan J."/>
            <person name="Riley R."/>
            <person name="LaButti K."/>
            <person name="Andreopoulos B."/>
            <person name="Lipzen A."/>
            <person name="Chen C."/>
            <person name="Yan M."/>
            <person name="Daum C."/>
            <person name="Ng V."/>
            <person name="Clum A."/>
            <person name="Steindorff A."/>
            <person name="Ohm R.A."/>
            <person name="Martin F."/>
            <person name="Silar P."/>
            <person name="Natvig D.O."/>
            <person name="Lalanne C."/>
            <person name="Gautier V."/>
            <person name="Ament-Velasquez S.L."/>
            <person name="Kruys A."/>
            <person name="Hutchinson M.I."/>
            <person name="Powell A.J."/>
            <person name="Barry K."/>
            <person name="Miller A.N."/>
            <person name="Grigoriev I.V."/>
            <person name="Debuchy R."/>
            <person name="Gladieux P."/>
            <person name="Hiltunen Thoren M."/>
            <person name="Johannesson H."/>
        </authorList>
    </citation>
    <scope>NUCLEOTIDE SEQUENCE</scope>
    <source>
        <strain evidence="4">CBS 232.78</strain>
    </source>
</reference>
<evidence type="ECO:0000259" key="2">
    <source>
        <dbReference type="Pfam" id="PF24173"/>
    </source>
</evidence>
<dbReference type="InterPro" id="IPR052587">
    <property type="entry name" value="TELO2-interacting_protein_1"/>
</dbReference>
<reference evidence="4" key="2">
    <citation type="submission" date="2023-06" db="EMBL/GenBank/DDBJ databases">
        <authorList>
            <consortium name="Lawrence Berkeley National Laboratory"/>
            <person name="Haridas S."/>
            <person name="Hensen N."/>
            <person name="Bonometti L."/>
            <person name="Westerberg I."/>
            <person name="Brannstrom I.O."/>
            <person name="Guillou S."/>
            <person name="Cros-Aarteil S."/>
            <person name="Calhoun S."/>
            <person name="Kuo A."/>
            <person name="Mondo S."/>
            <person name="Pangilinan J."/>
            <person name="Riley R."/>
            <person name="LaButti K."/>
            <person name="Andreopoulos B."/>
            <person name="Lipzen A."/>
            <person name="Chen C."/>
            <person name="Yanf M."/>
            <person name="Daum C."/>
            <person name="Ng V."/>
            <person name="Clum A."/>
            <person name="Steindorff A."/>
            <person name="Ohm R."/>
            <person name="Martin F."/>
            <person name="Silar P."/>
            <person name="Natvig D."/>
            <person name="Lalanne C."/>
            <person name="Gautier V."/>
            <person name="Ament-velasquez S.L."/>
            <person name="Kruys A."/>
            <person name="Hutchinson M.I."/>
            <person name="Powell A.J."/>
            <person name="Barry K."/>
            <person name="Miller A.N."/>
            <person name="Grigoriev I.V."/>
            <person name="Debuchy R."/>
            <person name="Gladieux P."/>
            <person name="Thoren M.H."/>
            <person name="Johannesson H."/>
        </authorList>
    </citation>
    <scope>NUCLEOTIDE SEQUENCE</scope>
    <source>
        <strain evidence="4">CBS 232.78</strain>
    </source>
</reference>
<feature type="compositionally biased region" description="Polar residues" evidence="1">
    <location>
        <begin position="859"/>
        <end position="871"/>
    </location>
</feature>
<dbReference type="SUPFAM" id="SSF48371">
    <property type="entry name" value="ARM repeat"/>
    <property type="match status" value="1"/>
</dbReference>
<dbReference type="InterPro" id="IPR049362">
    <property type="entry name" value="TTI1_rpt"/>
</dbReference>
<protein>
    <submittedName>
        <fullName evidence="4">Armadillo-type protein</fullName>
    </submittedName>
</protein>
<dbReference type="Pfam" id="PF24181">
    <property type="entry name" value="TPR_TTI1_C"/>
    <property type="match status" value="1"/>
</dbReference>
<evidence type="ECO:0000259" key="3">
    <source>
        <dbReference type="Pfam" id="PF24181"/>
    </source>
</evidence>
<dbReference type="InterPro" id="IPR016024">
    <property type="entry name" value="ARM-type_fold"/>
</dbReference>
<keyword evidence="5" id="KW-1185">Reference proteome</keyword>
<feature type="domain" description="TTI1 C-terminal TPR" evidence="3">
    <location>
        <begin position="834"/>
        <end position="967"/>
    </location>
</feature>